<dbReference type="PANTHER" id="PTHR35892:SF2">
    <property type="entry name" value="OUTER MEMBRANE PROTEIN PAGN"/>
    <property type="match status" value="1"/>
</dbReference>
<comment type="caution">
    <text evidence="8">The sequence shown here is derived from an EMBL/GenBank/DDBJ whole genome shotgun (WGS) entry which is preliminary data.</text>
</comment>
<evidence type="ECO:0000256" key="3">
    <source>
        <dbReference type="ARBA" id="ARBA00022692"/>
    </source>
</evidence>
<dbReference type="Proteomes" id="UP000786185">
    <property type="component" value="Unassembled WGS sequence"/>
</dbReference>
<evidence type="ECO:0000256" key="1">
    <source>
        <dbReference type="ARBA" id="ARBA00004571"/>
    </source>
</evidence>
<feature type="signal peptide" evidence="6">
    <location>
        <begin position="1"/>
        <end position="18"/>
    </location>
</feature>
<evidence type="ECO:0000256" key="2">
    <source>
        <dbReference type="ARBA" id="ARBA00022452"/>
    </source>
</evidence>
<feature type="domain" description="Outer membrane protein beta-barrel" evidence="7">
    <location>
        <begin position="10"/>
        <end position="182"/>
    </location>
</feature>
<dbReference type="InterPro" id="IPR011250">
    <property type="entry name" value="OMP/PagP_B-barrel"/>
</dbReference>
<keyword evidence="5" id="KW-0472">Membrane</keyword>
<dbReference type="PROSITE" id="PS00695">
    <property type="entry name" value="ENT_VIR_OMP_2"/>
    <property type="match status" value="1"/>
</dbReference>
<keyword evidence="2" id="KW-1134">Transmembrane beta strand</keyword>
<dbReference type="PANTHER" id="PTHR35892">
    <property type="entry name" value="OUTER MEMBRANE PROTEIN PAGN-RELATED"/>
    <property type="match status" value="1"/>
</dbReference>
<dbReference type="InterPro" id="IPR027385">
    <property type="entry name" value="Beta-barrel_OMP"/>
</dbReference>
<feature type="chain" id="PRO_5043957910" evidence="6">
    <location>
        <begin position="19"/>
        <end position="182"/>
    </location>
</feature>
<reference evidence="8" key="1">
    <citation type="journal article" date="2021" name="PeerJ">
        <title>Analysis of 44 Vibrio anguillarum genomes reveals high genetic diversity.</title>
        <authorList>
            <person name="Hansen M.J."/>
            <person name="Dalsgaard I."/>
        </authorList>
    </citation>
    <scope>NUCLEOTIDE SEQUENCE</scope>
    <source>
        <strain evidence="8">850617-1/1</strain>
    </source>
</reference>
<dbReference type="Gene3D" id="2.40.160.20">
    <property type="match status" value="1"/>
</dbReference>
<evidence type="ECO:0000313" key="8">
    <source>
        <dbReference type="EMBL" id="MBF4433234.1"/>
    </source>
</evidence>
<sequence length="182" mass="20370">MKFIIAILFAVISLPSLGVEHIDEQPKNNFTFGFALSNVEALGYELPDNPIGFNFKYRYDFNEQYGIISSFTYSGLDEYYNTSIGNTRLRLDYYSYSIGPTLRANKYFSVYGLVGAASGEITGNYSISGNTLSETERKTELVYGGGLQIDVNENLTLDASIEYAKFDEIEAKTFTIGAGYRF</sequence>
<accession>A0AAW4B898</accession>
<name>A0AAW4B898_VIBAN</name>
<dbReference type="SUPFAM" id="SSF56925">
    <property type="entry name" value="OMPA-like"/>
    <property type="match status" value="1"/>
</dbReference>
<organism evidence="8 9">
    <name type="scientific">Vibrio anguillarum</name>
    <name type="common">Listonella anguillarum</name>
    <dbReference type="NCBI Taxonomy" id="55601"/>
    <lineage>
        <taxon>Bacteria</taxon>
        <taxon>Pseudomonadati</taxon>
        <taxon>Pseudomonadota</taxon>
        <taxon>Gammaproteobacteria</taxon>
        <taxon>Vibrionales</taxon>
        <taxon>Vibrionaceae</taxon>
        <taxon>Vibrio</taxon>
    </lineage>
</organism>
<dbReference type="GO" id="GO:0009279">
    <property type="term" value="C:cell outer membrane"/>
    <property type="evidence" value="ECO:0007669"/>
    <property type="project" value="UniProtKB-SubCell"/>
</dbReference>
<dbReference type="InterPro" id="IPR051723">
    <property type="entry name" value="Bact_OM_Invasion-Related"/>
</dbReference>
<dbReference type="InterPro" id="IPR006315">
    <property type="entry name" value="OM_autotransptr_brl_dom"/>
</dbReference>
<evidence type="ECO:0000259" key="7">
    <source>
        <dbReference type="Pfam" id="PF13505"/>
    </source>
</evidence>
<protein>
    <submittedName>
        <fullName evidence="8">Autotransporter outer membrane beta-barrel domain-containing protein</fullName>
    </submittedName>
</protein>
<dbReference type="AlphaFoldDB" id="A0AAW4B898"/>
<dbReference type="PRINTS" id="PR00316">
    <property type="entry name" value="ENTEROVIROMP"/>
</dbReference>
<keyword evidence="4 6" id="KW-0732">Signal</keyword>
<dbReference type="GO" id="GO:0044384">
    <property type="term" value="C:host outer membrane"/>
    <property type="evidence" value="ECO:0007669"/>
    <property type="project" value="InterPro"/>
</dbReference>
<proteinExistence type="predicted"/>
<evidence type="ECO:0000256" key="5">
    <source>
        <dbReference type="ARBA" id="ARBA00023136"/>
    </source>
</evidence>
<evidence type="ECO:0000256" key="6">
    <source>
        <dbReference type="SAM" id="SignalP"/>
    </source>
</evidence>
<comment type="subcellular location">
    <subcellularLocation>
        <location evidence="1">Cell outer membrane</location>
        <topology evidence="1">Multi-pass membrane protein</topology>
    </subcellularLocation>
</comment>
<dbReference type="NCBIfam" id="TIGR01414">
    <property type="entry name" value="autotrans_barl"/>
    <property type="match status" value="1"/>
</dbReference>
<dbReference type="Pfam" id="PF13505">
    <property type="entry name" value="OMP_b-brl"/>
    <property type="match status" value="1"/>
</dbReference>
<gene>
    <name evidence="8" type="ORF">ERJ77_01730</name>
</gene>
<evidence type="ECO:0000313" key="9">
    <source>
        <dbReference type="Proteomes" id="UP000786185"/>
    </source>
</evidence>
<keyword evidence="3" id="KW-0812">Transmembrane</keyword>
<evidence type="ECO:0000256" key="4">
    <source>
        <dbReference type="ARBA" id="ARBA00022729"/>
    </source>
</evidence>
<dbReference type="EMBL" id="SCLC01000001">
    <property type="protein sequence ID" value="MBF4433234.1"/>
    <property type="molecule type" value="Genomic_DNA"/>
</dbReference>
<dbReference type="InterPro" id="IPR000758">
    <property type="entry name" value="Enterovir_OMP"/>
</dbReference>